<comment type="caution">
    <text evidence="5">The sequence shown here is derived from an EMBL/GenBank/DDBJ whole genome shotgun (WGS) entry which is preliminary data.</text>
</comment>
<evidence type="ECO:0000259" key="4">
    <source>
        <dbReference type="PROSITE" id="PS50113"/>
    </source>
</evidence>
<dbReference type="GO" id="GO:0007165">
    <property type="term" value="P:signal transduction"/>
    <property type="evidence" value="ECO:0007669"/>
    <property type="project" value="UniProtKB-KW"/>
</dbReference>
<accession>A0A1V2GW43</accession>
<dbReference type="Proteomes" id="UP000188879">
    <property type="component" value="Unassembled WGS sequence"/>
</dbReference>
<dbReference type="GO" id="GO:0016301">
    <property type="term" value="F:kinase activity"/>
    <property type="evidence" value="ECO:0007669"/>
    <property type="project" value="UniProtKB-KW"/>
</dbReference>
<gene>
    <name evidence="5" type="ORF">BKE38_23705</name>
</gene>
<proteinExistence type="predicted"/>
<dbReference type="Gene3D" id="3.30.450.20">
    <property type="entry name" value="PAS domain"/>
    <property type="match status" value="3"/>
</dbReference>
<dbReference type="PRINTS" id="PR00260">
    <property type="entry name" value="CHEMTRNSDUCR"/>
</dbReference>
<dbReference type="InterPro" id="IPR004089">
    <property type="entry name" value="MCPsignal_dom"/>
</dbReference>
<dbReference type="SMART" id="SM00283">
    <property type="entry name" value="MA"/>
    <property type="match status" value="1"/>
</dbReference>
<dbReference type="Pfam" id="PF00015">
    <property type="entry name" value="MCPsignal"/>
    <property type="match status" value="1"/>
</dbReference>
<reference evidence="5 6" key="1">
    <citation type="submission" date="2016-10" db="EMBL/GenBank/DDBJ databases">
        <title>Draft Genome sequence of Roseomonas sp. strain M3.</title>
        <authorList>
            <person name="Subhash Y."/>
            <person name="Lee S."/>
        </authorList>
    </citation>
    <scope>NUCLEOTIDE SEQUENCE [LARGE SCALE GENOMIC DNA]</scope>
    <source>
        <strain evidence="5 6">M3</strain>
    </source>
</reference>
<keyword evidence="5" id="KW-0418">Kinase</keyword>
<dbReference type="InterPro" id="IPR000014">
    <property type="entry name" value="PAS"/>
</dbReference>
<dbReference type="SMART" id="SM00091">
    <property type="entry name" value="PAS"/>
    <property type="match status" value="3"/>
</dbReference>
<dbReference type="CDD" id="cd00130">
    <property type="entry name" value="PAS"/>
    <property type="match status" value="3"/>
</dbReference>
<keyword evidence="5" id="KW-0808">Transferase</keyword>
<feature type="domain" description="Methyl-accepting transducer" evidence="2">
    <location>
        <begin position="383"/>
        <end position="571"/>
    </location>
</feature>
<evidence type="ECO:0000313" key="5">
    <source>
        <dbReference type="EMBL" id="ONG47359.1"/>
    </source>
</evidence>
<dbReference type="InterPro" id="IPR035965">
    <property type="entry name" value="PAS-like_dom_sf"/>
</dbReference>
<keyword evidence="1" id="KW-0807">Transducer</keyword>
<dbReference type="Pfam" id="PF08447">
    <property type="entry name" value="PAS_3"/>
    <property type="match status" value="3"/>
</dbReference>
<dbReference type="SUPFAM" id="SSF55785">
    <property type="entry name" value="PYP-like sensor domain (PAS domain)"/>
    <property type="match status" value="3"/>
</dbReference>
<dbReference type="InterPro" id="IPR050903">
    <property type="entry name" value="Bact_Chemotaxis_MeTrfase"/>
</dbReference>
<dbReference type="PROSITE" id="PS50113">
    <property type="entry name" value="PAC"/>
    <property type="match status" value="3"/>
</dbReference>
<feature type="domain" description="PAS" evidence="3">
    <location>
        <begin position="251"/>
        <end position="307"/>
    </location>
</feature>
<evidence type="ECO:0000259" key="2">
    <source>
        <dbReference type="PROSITE" id="PS50111"/>
    </source>
</evidence>
<dbReference type="GO" id="GO:0006935">
    <property type="term" value="P:chemotaxis"/>
    <property type="evidence" value="ECO:0007669"/>
    <property type="project" value="InterPro"/>
</dbReference>
<feature type="domain" description="PAC" evidence="4">
    <location>
        <begin position="205"/>
        <end position="257"/>
    </location>
</feature>
<feature type="domain" description="PAC" evidence="4">
    <location>
        <begin position="327"/>
        <end position="379"/>
    </location>
</feature>
<name>A0A1V2GW43_9PROT</name>
<evidence type="ECO:0000313" key="6">
    <source>
        <dbReference type="Proteomes" id="UP000188879"/>
    </source>
</evidence>
<dbReference type="InterPro" id="IPR001610">
    <property type="entry name" value="PAC"/>
</dbReference>
<protein>
    <submittedName>
        <fullName evidence="5">Histidine kinase</fullName>
    </submittedName>
</protein>
<dbReference type="GO" id="GO:0016020">
    <property type="term" value="C:membrane"/>
    <property type="evidence" value="ECO:0007669"/>
    <property type="project" value="InterPro"/>
</dbReference>
<dbReference type="GO" id="GO:0004888">
    <property type="term" value="F:transmembrane signaling receptor activity"/>
    <property type="evidence" value="ECO:0007669"/>
    <property type="project" value="InterPro"/>
</dbReference>
<dbReference type="RefSeq" id="WP_076959758.1">
    <property type="nucleotide sequence ID" value="NZ_MLCO01000281.1"/>
</dbReference>
<dbReference type="PROSITE" id="PS50112">
    <property type="entry name" value="PAS"/>
    <property type="match status" value="1"/>
</dbReference>
<feature type="domain" description="PAC" evidence="4">
    <location>
        <begin position="83"/>
        <end position="135"/>
    </location>
</feature>
<dbReference type="InterPro" id="IPR000700">
    <property type="entry name" value="PAS-assoc_C"/>
</dbReference>
<dbReference type="EMBL" id="MLCO01000281">
    <property type="protein sequence ID" value="ONG47359.1"/>
    <property type="molecule type" value="Genomic_DNA"/>
</dbReference>
<evidence type="ECO:0000256" key="1">
    <source>
        <dbReference type="PROSITE-ProRule" id="PRU00284"/>
    </source>
</evidence>
<evidence type="ECO:0000259" key="3">
    <source>
        <dbReference type="PROSITE" id="PS50112"/>
    </source>
</evidence>
<keyword evidence="6" id="KW-1185">Reference proteome</keyword>
<dbReference type="InterPro" id="IPR004090">
    <property type="entry name" value="Chemotax_Me-accpt_rcpt"/>
</dbReference>
<dbReference type="InterPro" id="IPR013655">
    <property type="entry name" value="PAS_fold_3"/>
</dbReference>
<dbReference type="SUPFAM" id="SSF58104">
    <property type="entry name" value="Methyl-accepting chemotaxis protein (MCP) signaling domain"/>
    <property type="match status" value="1"/>
</dbReference>
<sequence>MFSFSPIFCRERALLEAASRSQAIIEFALDGTIRRANGNFLTAMGYELAEIQGKHHSLFVEPREAQSAAYRDFWEALRRGEYRSAEFRRLAKGGREVWIQASYTPVLNRRGKPIGVVKFATDVTEAKRRAIADGAQIASIHRSQAVIHFRMDGVITQANDIFLQMMGYALHEVVGQSHRMCVTPEHASSGDYERFWAGLRRGEFQRAEYKRLGKGGREVWILATYTPVLGLDGTPVEVIKFATDITASKLRTADFEGQIDAINKSQAVIHFDMEGRVLQANRNFLRAMGYAEAEVVGRHHSMFIEPELTGTRDYEEFWAKLRRGDFHSAVYKRIGKGGRVVWISATYNPILDLNGRPCKVVKYASDITARMQSRAEAITFAGQTLSNVQSVAAAVEQMSASAAQISETMRRSQAVVQDITRKASDADQATRRLQEAAAAMDRVVQLIRTIASQISLLSLNATIESARAGEAGKGFAVVAHEVKQLANQTTAATQQVAENIEAMQSVSAEVGTALNAIAGSVAALLDYVGAAVGAVEEQGNATQEISSNMQAASVDVAGITRSLSADRETAA</sequence>
<dbReference type="Gene3D" id="1.10.287.950">
    <property type="entry name" value="Methyl-accepting chemotaxis protein"/>
    <property type="match status" value="1"/>
</dbReference>
<dbReference type="PANTHER" id="PTHR24422">
    <property type="entry name" value="CHEMOTAXIS PROTEIN METHYLTRANSFERASE"/>
    <property type="match status" value="1"/>
</dbReference>
<dbReference type="NCBIfam" id="TIGR00229">
    <property type="entry name" value="sensory_box"/>
    <property type="match status" value="3"/>
</dbReference>
<dbReference type="PROSITE" id="PS50111">
    <property type="entry name" value="CHEMOTAXIS_TRANSDUC_2"/>
    <property type="match status" value="1"/>
</dbReference>
<dbReference type="AlphaFoldDB" id="A0A1V2GW43"/>
<dbReference type="SMART" id="SM00086">
    <property type="entry name" value="PAC"/>
    <property type="match status" value="3"/>
</dbReference>
<organism evidence="5 6">
    <name type="scientific">Teichococcus deserti</name>
    <dbReference type="NCBI Taxonomy" id="1817963"/>
    <lineage>
        <taxon>Bacteria</taxon>
        <taxon>Pseudomonadati</taxon>
        <taxon>Pseudomonadota</taxon>
        <taxon>Alphaproteobacteria</taxon>
        <taxon>Acetobacterales</taxon>
        <taxon>Roseomonadaceae</taxon>
        <taxon>Roseomonas</taxon>
    </lineage>
</organism>
<dbReference type="OrthoDB" id="9765776at2"/>
<dbReference type="PANTHER" id="PTHR24422:SF10">
    <property type="entry name" value="CHEMOTAXIS PROTEIN METHYLTRANSFERASE 2"/>
    <property type="match status" value="1"/>
</dbReference>